<dbReference type="EMBL" id="SPAZ01000151">
    <property type="protein sequence ID" value="TQE33513.1"/>
    <property type="molecule type" value="Genomic_DNA"/>
</dbReference>
<sequence length="207" mass="21909">MGGGLRVFLSRRRLAWEWFWDDLRHASRGRRWLVPAGNAGTVLCVAGALVYFWSREMTFGGGVVILLACLACQAVALAPVAWPGRAATPRDVSEVSDLHQSWTVATVCGVMIFGLIPGAVVLNHVTGDADSPPMHVLFVGCLAFPLAGTAGLITATAVSSRVRDRAREAERERRALDGDDLADDSDSTGYGSTDYGDVDAGGFGGAD</sequence>
<feature type="transmembrane region" description="Helical" evidence="2">
    <location>
        <begin position="134"/>
        <end position="158"/>
    </location>
</feature>
<gene>
    <name evidence="3" type="ORF">Sipo8835_17610</name>
</gene>
<keyword evidence="2" id="KW-0812">Transmembrane</keyword>
<feature type="transmembrane region" description="Helical" evidence="2">
    <location>
        <begin position="59"/>
        <end position="82"/>
    </location>
</feature>
<evidence type="ECO:0000256" key="2">
    <source>
        <dbReference type="SAM" id="Phobius"/>
    </source>
</evidence>
<dbReference type="RefSeq" id="WP_009324196.1">
    <property type="nucleotide sequence ID" value="NZ_JARAVC010000354.1"/>
</dbReference>
<feature type="transmembrane region" description="Helical" evidence="2">
    <location>
        <begin position="102"/>
        <end position="122"/>
    </location>
</feature>
<feature type="compositionally biased region" description="Basic and acidic residues" evidence="1">
    <location>
        <begin position="164"/>
        <end position="177"/>
    </location>
</feature>
<feature type="compositionally biased region" description="Low complexity" evidence="1">
    <location>
        <begin position="187"/>
        <end position="198"/>
    </location>
</feature>
<dbReference type="Proteomes" id="UP000318720">
    <property type="component" value="Unassembled WGS sequence"/>
</dbReference>
<reference evidence="3 4" key="1">
    <citation type="submission" date="2019-03" db="EMBL/GenBank/DDBJ databases">
        <title>Comparative genomic analyses of the sweetpotato soil rot pathogen, Streptomyces ipomoeae.</title>
        <authorList>
            <person name="Ruschel Soares N."/>
            <person name="Badger J.H."/>
            <person name="Huguet-Tapia J.C."/>
            <person name="Clark C.A."/>
            <person name="Pettis G.S."/>
        </authorList>
    </citation>
    <scope>NUCLEOTIDE SEQUENCE [LARGE SCALE GENOMIC DNA]</scope>
    <source>
        <strain evidence="3 4">88-35</strain>
    </source>
</reference>
<accession>A0AAE8W502</accession>
<dbReference type="AlphaFoldDB" id="A0AAE8W502"/>
<keyword evidence="2" id="KW-1133">Transmembrane helix</keyword>
<feature type="region of interest" description="Disordered" evidence="1">
    <location>
        <begin position="164"/>
        <end position="207"/>
    </location>
</feature>
<organism evidence="3 4">
    <name type="scientific">Streptomyces ipomoeae</name>
    <dbReference type="NCBI Taxonomy" id="103232"/>
    <lineage>
        <taxon>Bacteria</taxon>
        <taxon>Bacillati</taxon>
        <taxon>Actinomycetota</taxon>
        <taxon>Actinomycetes</taxon>
        <taxon>Kitasatosporales</taxon>
        <taxon>Streptomycetaceae</taxon>
        <taxon>Streptomyces</taxon>
    </lineage>
</organism>
<keyword evidence="2" id="KW-0472">Membrane</keyword>
<evidence type="ECO:0000313" key="4">
    <source>
        <dbReference type="Proteomes" id="UP000318720"/>
    </source>
</evidence>
<evidence type="ECO:0000256" key="1">
    <source>
        <dbReference type="SAM" id="MobiDB-lite"/>
    </source>
</evidence>
<comment type="caution">
    <text evidence="3">The sequence shown here is derived from an EMBL/GenBank/DDBJ whole genome shotgun (WGS) entry which is preliminary data.</text>
</comment>
<feature type="transmembrane region" description="Helical" evidence="2">
    <location>
        <begin position="32"/>
        <end position="53"/>
    </location>
</feature>
<name>A0AAE8W502_9ACTN</name>
<proteinExistence type="predicted"/>
<protein>
    <submittedName>
        <fullName evidence="3">Uncharacterized protein</fullName>
    </submittedName>
</protein>
<evidence type="ECO:0000313" key="3">
    <source>
        <dbReference type="EMBL" id="TQE33513.1"/>
    </source>
</evidence>